<dbReference type="PROSITE" id="PS51832">
    <property type="entry name" value="HD_GYP"/>
    <property type="match status" value="1"/>
</dbReference>
<dbReference type="Pfam" id="PF11871">
    <property type="entry name" value="DUF3391"/>
    <property type="match status" value="1"/>
</dbReference>
<dbReference type="Gene3D" id="1.10.3210.10">
    <property type="entry name" value="Hypothetical protein af1432"/>
    <property type="match status" value="1"/>
</dbReference>
<feature type="region of interest" description="Disordered" evidence="1">
    <location>
        <begin position="82"/>
        <end position="101"/>
    </location>
</feature>
<reference evidence="4" key="1">
    <citation type="journal article" date="2019" name="Int. J. Syst. Evol. Microbiol.">
        <title>The Global Catalogue of Microorganisms (GCM) 10K type strain sequencing project: providing services to taxonomists for standard genome sequencing and annotation.</title>
        <authorList>
            <consortium name="The Broad Institute Genomics Platform"/>
            <consortium name="The Broad Institute Genome Sequencing Center for Infectious Disease"/>
            <person name="Wu L."/>
            <person name="Ma J."/>
        </authorList>
    </citation>
    <scope>NUCLEOTIDE SEQUENCE [LARGE SCALE GENOMIC DNA]</scope>
    <source>
        <strain evidence="4">CECT 8288</strain>
    </source>
</reference>
<dbReference type="Pfam" id="PF13487">
    <property type="entry name" value="HD_5"/>
    <property type="match status" value="1"/>
</dbReference>
<dbReference type="Proteomes" id="UP001595710">
    <property type="component" value="Unassembled WGS sequence"/>
</dbReference>
<feature type="domain" description="HD-GYP" evidence="2">
    <location>
        <begin position="142"/>
        <end position="338"/>
    </location>
</feature>
<keyword evidence="4" id="KW-1185">Reference proteome</keyword>
<dbReference type="PANTHER" id="PTHR43155:SF2">
    <property type="entry name" value="CYCLIC DI-GMP PHOSPHODIESTERASE PA4108"/>
    <property type="match status" value="1"/>
</dbReference>
<proteinExistence type="predicted"/>
<organism evidence="3 4">
    <name type="scientific">Reinekea marina</name>
    <dbReference type="NCBI Taxonomy" id="1310421"/>
    <lineage>
        <taxon>Bacteria</taxon>
        <taxon>Pseudomonadati</taxon>
        <taxon>Pseudomonadota</taxon>
        <taxon>Gammaproteobacteria</taxon>
        <taxon>Oceanospirillales</taxon>
        <taxon>Saccharospirillaceae</taxon>
        <taxon>Reinekea</taxon>
    </lineage>
</organism>
<dbReference type="SMART" id="SM00471">
    <property type="entry name" value="HDc"/>
    <property type="match status" value="1"/>
</dbReference>
<dbReference type="RefSeq" id="WP_290280368.1">
    <property type="nucleotide sequence ID" value="NZ_JAUFQI010000001.1"/>
</dbReference>
<dbReference type="InterPro" id="IPR037522">
    <property type="entry name" value="HD_GYP_dom"/>
</dbReference>
<evidence type="ECO:0000259" key="2">
    <source>
        <dbReference type="PROSITE" id="PS51832"/>
    </source>
</evidence>
<evidence type="ECO:0000313" key="4">
    <source>
        <dbReference type="Proteomes" id="UP001595710"/>
    </source>
</evidence>
<name>A0ABV7WQ52_9GAMM</name>
<evidence type="ECO:0000256" key="1">
    <source>
        <dbReference type="SAM" id="MobiDB-lite"/>
    </source>
</evidence>
<dbReference type="InterPro" id="IPR021812">
    <property type="entry name" value="DUF3391"/>
</dbReference>
<dbReference type="InterPro" id="IPR003607">
    <property type="entry name" value="HD/PDEase_dom"/>
</dbReference>
<dbReference type="CDD" id="cd00077">
    <property type="entry name" value="HDc"/>
    <property type="match status" value="1"/>
</dbReference>
<comment type="caution">
    <text evidence="3">The sequence shown here is derived from an EMBL/GenBank/DDBJ whole genome shotgun (WGS) entry which is preliminary data.</text>
</comment>
<accession>A0ABV7WQ52</accession>
<evidence type="ECO:0000313" key="3">
    <source>
        <dbReference type="EMBL" id="MFC3700936.1"/>
    </source>
</evidence>
<protein>
    <submittedName>
        <fullName evidence="3">HD-GYP domain-containing protein</fullName>
    </submittedName>
</protein>
<dbReference type="PANTHER" id="PTHR43155">
    <property type="entry name" value="CYCLIC DI-GMP PHOSPHODIESTERASE PA4108-RELATED"/>
    <property type="match status" value="1"/>
</dbReference>
<dbReference type="EMBL" id="JBHRYN010000007">
    <property type="protein sequence ID" value="MFC3700936.1"/>
    <property type="molecule type" value="Genomic_DNA"/>
</dbReference>
<gene>
    <name evidence="3" type="ORF">ACFOND_04715</name>
</gene>
<sequence length="403" mass="44841">MIKKINIEHLIPGMYVSDLNNQWVPSGNASRSGKIGSTATVNKIKALGVTEIYIDTSKGLDCEAGEAADSIKQLQASQFESLKTQSDANHTPKRLSVEKARDKAEKSYAQAKGLVGDILADIKNGKGIDAQAVDNTTDDLILSLNENENALACLSFIREKDEYLLEHSVNVGILLGIFCRARRVEPEIMRQVVSGGILHDIGKILVPSEILDKPGKLEGHEWEEMKRHVTYGEQILDVTSGLSDITRSICSQHHERLDGSGYPRNLKAEQISEYGRMSAICDVYDAITADRVYHTGMPPNDALRKLVEWSIFHLDKELVYDFIRSLSVYPVGTLVELSNGRAGVVLEANRRSPKHPLVKVFYNTRHNHQIEQEIINLADNKVSLEIVNTLDARSLKLDISDFI</sequence>
<dbReference type="SUPFAM" id="SSF109604">
    <property type="entry name" value="HD-domain/PDEase-like"/>
    <property type="match status" value="1"/>
</dbReference>